<name>A0A382DT38_9ZZZZ</name>
<dbReference type="PANTHER" id="PTHR43404">
    <property type="entry name" value="LIPOPOLYSACCHARIDE CHOLINEPHOSPHOTRANSFERASE LICD"/>
    <property type="match status" value="1"/>
</dbReference>
<dbReference type="InterPro" id="IPR007074">
    <property type="entry name" value="LicD/FKTN/FKRP_NTP_transf"/>
</dbReference>
<feature type="domain" description="LicD/FKTN/FKRP nucleotidyltransferase" evidence="1">
    <location>
        <begin position="32"/>
        <end position="71"/>
    </location>
</feature>
<gene>
    <name evidence="2" type="ORF">METZ01_LOCUS194520</name>
</gene>
<organism evidence="2">
    <name type="scientific">marine metagenome</name>
    <dbReference type="NCBI Taxonomy" id="408172"/>
    <lineage>
        <taxon>unclassified sequences</taxon>
        <taxon>metagenomes</taxon>
        <taxon>ecological metagenomes</taxon>
    </lineage>
</organism>
<evidence type="ECO:0000259" key="1">
    <source>
        <dbReference type="Pfam" id="PF04991"/>
    </source>
</evidence>
<feature type="non-terminal residue" evidence="2">
    <location>
        <position position="1"/>
    </location>
</feature>
<sequence>VDSNLSKFKLVGFFDQRNLIIRHIHDFFETANEHQIRACIMFGTLLGKLRHDDFIPWDDDVDIVIFDFDAFLEHCAPELERQGYIVEPDVRDGKRMGCRIFHKSGAEVPGKPRLRFPWIGIWEHEIGRDGQIVLPPEDTRYRQEDFFPLGRKDFLGASVGIPHKPTNILNTYFESEDWMEFCVLPYRDHRNGGGLTGFSKDKFKLKTVLDYLASERLTAK</sequence>
<dbReference type="Pfam" id="PF04991">
    <property type="entry name" value="LicD"/>
    <property type="match status" value="1"/>
</dbReference>
<dbReference type="AlphaFoldDB" id="A0A382DT38"/>
<evidence type="ECO:0000313" key="2">
    <source>
        <dbReference type="EMBL" id="SVB41666.1"/>
    </source>
</evidence>
<accession>A0A382DT38</accession>
<dbReference type="EMBL" id="UINC01041002">
    <property type="protein sequence ID" value="SVB41666.1"/>
    <property type="molecule type" value="Genomic_DNA"/>
</dbReference>
<reference evidence="2" key="1">
    <citation type="submission" date="2018-05" db="EMBL/GenBank/DDBJ databases">
        <authorList>
            <person name="Lanie J.A."/>
            <person name="Ng W.-L."/>
            <person name="Kazmierczak K.M."/>
            <person name="Andrzejewski T.M."/>
            <person name="Davidsen T.M."/>
            <person name="Wayne K.J."/>
            <person name="Tettelin H."/>
            <person name="Glass J.I."/>
            <person name="Rusch D."/>
            <person name="Podicherti R."/>
            <person name="Tsui H.-C.T."/>
            <person name="Winkler M.E."/>
        </authorList>
    </citation>
    <scope>NUCLEOTIDE SEQUENCE</scope>
</reference>
<dbReference type="GO" id="GO:0009100">
    <property type="term" value="P:glycoprotein metabolic process"/>
    <property type="evidence" value="ECO:0007669"/>
    <property type="project" value="UniProtKB-ARBA"/>
</dbReference>
<proteinExistence type="predicted"/>
<protein>
    <recommendedName>
        <fullName evidence="1">LicD/FKTN/FKRP nucleotidyltransferase domain-containing protein</fullName>
    </recommendedName>
</protein>
<dbReference type="InterPro" id="IPR052942">
    <property type="entry name" value="LPS_cholinephosphotransferase"/>
</dbReference>
<dbReference type="PANTHER" id="PTHR43404:SF2">
    <property type="entry name" value="LIPOPOLYSACCHARIDE CHOLINEPHOSPHOTRANSFERASE LICD"/>
    <property type="match status" value="1"/>
</dbReference>